<dbReference type="PANTHER" id="PTHR24399:SF70">
    <property type="entry name" value="C2H2-TYPE DOMAIN-CONTAINING PROTEIN"/>
    <property type="match status" value="1"/>
</dbReference>
<dbReference type="InterPro" id="IPR013087">
    <property type="entry name" value="Znf_C2H2_type"/>
</dbReference>
<feature type="domain" description="C2H2-type" evidence="10">
    <location>
        <begin position="730"/>
        <end position="757"/>
    </location>
</feature>
<feature type="domain" description="C2H2-type" evidence="10">
    <location>
        <begin position="560"/>
        <end position="587"/>
    </location>
</feature>
<dbReference type="PANTHER" id="PTHR24399">
    <property type="entry name" value="ZINC FINGER AND BTB DOMAIN-CONTAINING"/>
    <property type="match status" value="1"/>
</dbReference>
<keyword evidence="2" id="KW-0479">Metal-binding</keyword>
<reference evidence="12" key="1">
    <citation type="submission" date="2025-08" db="UniProtKB">
        <authorList>
            <consortium name="RefSeq"/>
        </authorList>
    </citation>
    <scope>IDENTIFICATION</scope>
</reference>
<evidence type="ECO:0000313" key="12">
    <source>
        <dbReference type="RefSeq" id="XP_005103939.1"/>
    </source>
</evidence>
<evidence type="ECO:0000259" key="10">
    <source>
        <dbReference type="PROSITE" id="PS50157"/>
    </source>
</evidence>
<feature type="compositionally biased region" description="Basic and acidic residues" evidence="9">
    <location>
        <begin position="317"/>
        <end position="331"/>
    </location>
</feature>
<dbReference type="InterPro" id="IPR036236">
    <property type="entry name" value="Znf_C2H2_sf"/>
</dbReference>
<evidence type="ECO:0000256" key="6">
    <source>
        <dbReference type="ARBA" id="ARBA00023163"/>
    </source>
</evidence>
<evidence type="ECO:0000256" key="5">
    <source>
        <dbReference type="ARBA" id="ARBA00023015"/>
    </source>
</evidence>
<dbReference type="PROSITE" id="PS50157">
    <property type="entry name" value="ZINC_FINGER_C2H2_2"/>
    <property type="match status" value="10"/>
</dbReference>
<gene>
    <name evidence="12" type="primary">LOC101855508</name>
</gene>
<feature type="region of interest" description="Disordered" evidence="9">
    <location>
        <begin position="811"/>
        <end position="832"/>
    </location>
</feature>
<evidence type="ECO:0000256" key="1">
    <source>
        <dbReference type="ARBA" id="ARBA00004123"/>
    </source>
</evidence>
<evidence type="ECO:0000313" key="11">
    <source>
        <dbReference type="Proteomes" id="UP000694888"/>
    </source>
</evidence>
<feature type="domain" description="C2H2-type" evidence="10">
    <location>
        <begin position="616"/>
        <end position="643"/>
    </location>
</feature>
<evidence type="ECO:0000256" key="8">
    <source>
        <dbReference type="PROSITE-ProRule" id="PRU00042"/>
    </source>
</evidence>
<dbReference type="SUPFAM" id="SSF57667">
    <property type="entry name" value="beta-beta-alpha zinc fingers"/>
    <property type="match status" value="5"/>
</dbReference>
<dbReference type="GeneID" id="101855508"/>
<keyword evidence="3" id="KW-0677">Repeat</keyword>
<organism evidence="11 12">
    <name type="scientific">Aplysia californica</name>
    <name type="common">California sea hare</name>
    <dbReference type="NCBI Taxonomy" id="6500"/>
    <lineage>
        <taxon>Eukaryota</taxon>
        <taxon>Metazoa</taxon>
        <taxon>Spiralia</taxon>
        <taxon>Lophotrochozoa</taxon>
        <taxon>Mollusca</taxon>
        <taxon>Gastropoda</taxon>
        <taxon>Heterobranchia</taxon>
        <taxon>Euthyneura</taxon>
        <taxon>Tectipleura</taxon>
        <taxon>Aplysiida</taxon>
        <taxon>Aplysioidea</taxon>
        <taxon>Aplysiidae</taxon>
        <taxon>Aplysia</taxon>
    </lineage>
</organism>
<dbReference type="PROSITE" id="PS00028">
    <property type="entry name" value="ZINC_FINGER_C2H2_1"/>
    <property type="match status" value="10"/>
</dbReference>
<evidence type="ECO:0000256" key="7">
    <source>
        <dbReference type="ARBA" id="ARBA00023242"/>
    </source>
</evidence>
<feature type="domain" description="C2H2-type" evidence="10">
    <location>
        <begin position="701"/>
        <end position="729"/>
    </location>
</feature>
<feature type="region of interest" description="Disordered" evidence="9">
    <location>
        <begin position="156"/>
        <end position="256"/>
    </location>
</feature>
<dbReference type="SMART" id="SM00355">
    <property type="entry name" value="ZnF_C2H2"/>
    <property type="match status" value="12"/>
</dbReference>
<feature type="compositionally biased region" description="Low complexity" evidence="9">
    <location>
        <begin position="350"/>
        <end position="361"/>
    </location>
</feature>
<accession>A0ABM0JXM4</accession>
<feature type="compositionally biased region" description="Basic and acidic residues" evidence="9">
    <location>
        <begin position="365"/>
        <end position="392"/>
    </location>
</feature>
<feature type="compositionally biased region" description="Polar residues" evidence="9">
    <location>
        <begin position="283"/>
        <end position="303"/>
    </location>
</feature>
<feature type="domain" description="C2H2-type" evidence="10">
    <location>
        <begin position="645"/>
        <end position="673"/>
    </location>
</feature>
<sequence length="832" mass="92342">MWKLRPTESGSLWLCGMCGIDFPREDILIAHLGHCQRHPDHTRSLSDIDPRAHRPLADIDPRDMRSVAGAGDLDLAPPGVVDYAWPPVVDSRAHPALHYGQDHRDGFGRMAHAQASLAEDYTSRFGQRYASSYDRNCNLPAAHSLAQPADGVYSHPGDYVDAASTPQRAHGHHTEGAPNLATDMRGGTTRGLSDTLPGDSLGHSRQRDLDSSSWDINPAPSRHTNTTSHVHGRYKDPECFPPVAGRAGPSHPAHEFEPTSVRAYETSHSEMATRDATALSAYDETQNSSGPDIPNCDTTQGVTRSDLLADSTTHTPTRHDHSAYDETHDTTSTDLPALDTPRCDLPVYETTRSTTHGTTPTDLSANDKRPDSPPHPRTPDATDTSGEAKDGQIVEATEASEHDGVAGEEQTSSAVPVSKETGGGSPSIELRKAQEDSVSQEDKHPIVLVYHCWICQDEFLDKWSIVLHLKAAHRDRVELRGIELKMRSPLCLDCGATEPCEHRPFPEEDSLDWDDVNMGDGAVPAEEDLAWPCASCSQSFLSQKLLQKHRAEQHEGGKNFQCSFCPSKFVSHSHLVAHARIHTGFRPHPCSVCGNRFARRSDLERHSRTHTGEKPFRCVECGRTFSQRTSLEKHARIHARRSGALACEQCGLVVHSSAELAQHSATEHSERKFTCNTCGKTFSAQHYLQLHTRTHTMAKTYACSFCPKKFSFHALLVKHEDRVHKNQADIKCEQCGRTFKRRENLNRHMRSHTGEKSFQCPACGQAFTEKGSMKRHYQSQHEQIKPHDCPACEKSFSRKFLLSKHLQRYHPEMSSGRVEEAEPSGPVSQVGF</sequence>
<feature type="domain" description="C2H2-type" evidence="10">
    <location>
        <begin position="673"/>
        <end position="700"/>
    </location>
</feature>
<feature type="region of interest" description="Disordered" evidence="9">
    <location>
        <begin position="281"/>
        <end position="440"/>
    </location>
</feature>
<dbReference type="Pfam" id="PF00096">
    <property type="entry name" value="zf-C2H2"/>
    <property type="match status" value="6"/>
</dbReference>
<evidence type="ECO:0000256" key="2">
    <source>
        <dbReference type="ARBA" id="ARBA00022723"/>
    </source>
</evidence>
<keyword evidence="11" id="KW-1185">Reference proteome</keyword>
<keyword evidence="5" id="KW-0805">Transcription regulation</keyword>
<keyword evidence="7" id="KW-0539">Nucleus</keyword>
<feature type="domain" description="C2H2-type" evidence="10">
    <location>
        <begin position="787"/>
        <end position="815"/>
    </location>
</feature>
<dbReference type="Proteomes" id="UP000694888">
    <property type="component" value="Unplaced"/>
</dbReference>
<dbReference type="Gene3D" id="3.30.160.60">
    <property type="entry name" value="Classic Zinc Finger"/>
    <property type="match status" value="7"/>
</dbReference>
<evidence type="ECO:0000256" key="4">
    <source>
        <dbReference type="ARBA" id="ARBA00022833"/>
    </source>
</evidence>
<keyword evidence="6" id="KW-0804">Transcription</keyword>
<comment type="subcellular location">
    <subcellularLocation>
        <location evidence="1">Nucleus</location>
    </subcellularLocation>
</comment>
<protein>
    <submittedName>
        <fullName evidence="12">Zinc finger protein 543 isoform X1</fullName>
    </submittedName>
</protein>
<feature type="domain" description="C2H2-type" evidence="10">
    <location>
        <begin position="588"/>
        <end position="615"/>
    </location>
</feature>
<keyword evidence="4" id="KW-0862">Zinc</keyword>
<feature type="domain" description="C2H2-type" evidence="10">
    <location>
        <begin position="758"/>
        <end position="786"/>
    </location>
</feature>
<dbReference type="RefSeq" id="XP_005103939.1">
    <property type="nucleotide sequence ID" value="XM_005103882.2"/>
</dbReference>
<evidence type="ECO:0000256" key="3">
    <source>
        <dbReference type="ARBA" id="ARBA00022737"/>
    </source>
</evidence>
<name>A0ABM0JXM4_APLCA</name>
<feature type="domain" description="C2H2-type" evidence="10">
    <location>
        <begin position="531"/>
        <end position="559"/>
    </location>
</feature>
<proteinExistence type="predicted"/>
<keyword evidence="8" id="KW-0863">Zinc-finger</keyword>
<evidence type="ECO:0000256" key="9">
    <source>
        <dbReference type="SAM" id="MobiDB-lite"/>
    </source>
</evidence>
<feature type="compositionally biased region" description="Basic and acidic residues" evidence="9">
    <location>
        <begin position="429"/>
        <end position="440"/>
    </location>
</feature>